<dbReference type="Gene3D" id="3.10.20.90">
    <property type="entry name" value="Phosphatidylinositol 3-kinase Catalytic Subunit, Chain A, domain 1"/>
    <property type="match status" value="1"/>
</dbReference>
<evidence type="ECO:0000256" key="2">
    <source>
        <dbReference type="ARBA" id="ARBA00022786"/>
    </source>
</evidence>
<name>A0A015JPP0_RHIIW</name>
<dbReference type="Proteomes" id="UP000022910">
    <property type="component" value="Unassembled WGS sequence"/>
</dbReference>
<organism evidence="5 6">
    <name type="scientific">Rhizophagus irregularis (strain DAOM 197198w)</name>
    <name type="common">Glomus intraradices</name>
    <dbReference type="NCBI Taxonomy" id="1432141"/>
    <lineage>
        <taxon>Eukaryota</taxon>
        <taxon>Fungi</taxon>
        <taxon>Fungi incertae sedis</taxon>
        <taxon>Mucoromycota</taxon>
        <taxon>Glomeromycotina</taxon>
        <taxon>Glomeromycetes</taxon>
        <taxon>Glomerales</taxon>
        <taxon>Glomeraceae</taxon>
        <taxon>Rhizophagus</taxon>
    </lineage>
</organism>
<dbReference type="Pfam" id="PF00240">
    <property type="entry name" value="ubiquitin"/>
    <property type="match status" value="1"/>
</dbReference>
<feature type="region of interest" description="Disordered" evidence="3">
    <location>
        <begin position="1"/>
        <end position="25"/>
    </location>
</feature>
<evidence type="ECO:0000259" key="4">
    <source>
        <dbReference type="PROSITE" id="PS50053"/>
    </source>
</evidence>
<dbReference type="InterPro" id="IPR039732">
    <property type="entry name" value="Hub1/Ubl5"/>
</dbReference>
<evidence type="ECO:0000256" key="3">
    <source>
        <dbReference type="SAM" id="MobiDB-lite"/>
    </source>
</evidence>
<evidence type="ECO:0000313" key="6">
    <source>
        <dbReference type="Proteomes" id="UP000022910"/>
    </source>
</evidence>
<comment type="caution">
    <text evidence="5">The sequence shown here is derived from an EMBL/GenBank/DDBJ whole genome shotgun (WGS) entry which is preliminary data.</text>
</comment>
<gene>
    <name evidence="5" type="ORF">RirG_078000</name>
</gene>
<protein>
    <recommendedName>
        <fullName evidence="1">Ubiquitin-like modifier HUB1</fullName>
    </recommendedName>
</protein>
<keyword evidence="6" id="KW-1185">Reference proteome</keyword>
<dbReference type="InterPro" id="IPR000626">
    <property type="entry name" value="Ubiquitin-like_dom"/>
</dbReference>
<accession>A0A015JPP0</accession>
<dbReference type="InterPro" id="IPR029071">
    <property type="entry name" value="Ubiquitin-like_domsf"/>
</dbReference>
<reference evidence="5 6" key="1">
    <citation type="submission" date="2014-02" db="EMBL/GenBank/DDBJ databases">
        <title>Single nucleus genome sequencing reveals high similarity among nuclei of an endomycorrhizal fungus.</title>
        <authorList>
            <person name="Lin K."/>
            <person name="Geurts R."/>
            <person name="Zhang Z."/>
            <person name="Limpens E."/>
            <person name="Saunders D.G."/>
            <person name="Mu D."/>
            <person name="Pang E."/>
            <person name="Cao H."/>
            <person name="Cha H."/>
            <person name="Lin T."/>
            <person name="Zhou Q."/>
            <person name="Shang Y."/>
            <person name="Li Y."/>
            <person name="Ivanov S."/>
            <person name="Sharma T."/>
            <person name="Velzen R.V."/>
            <person name="Ruijter N.D."/>
            <person name="Aanen D.K."/>
            <person name="Win J."/>
            <person name="Kamoun S."/>
            <person name="Bisseling T."/>
            <person name="Huang S."/>
        </authorList>
    </citation>
    <scope>NUCLEOTIDE SEQUENCE [LARGE SCALE GENOMIC DNA]</scope>
    <source>
        <strain evidence="6">DAOM197198w</strain>
    </source>
</reference>
<dbReference type="SMART" id="SM00213">
    <property type="entry name" value="UBQ"/>
    <property type="match status" value="1"/>
</dbReference>
<dbReference type="PANTHER" id="PTHR13042">
    <property type="entry name" value="UBIQUITIN-LIKE PROTEIN 5"/>
    <property type="match status" value="1"/>
</dbReference>
<dbReference type="OrthoDB" id="3881at2759"/>
<evidence type="ECO:0000313" key="5">
    <source>
        <dbReference type="EMBL" id="EXX71497.1"/>
    </source>
</evidence>
<sequence>MDQDISDSKDSKKSRESKDSKNSNDTMIMVTCNDRLGKKVQVKCSPTDSVLEFKKLLAAHIGTPYNKIKLRYGGINSLNNKLTLDDCKSKNSNSLIFLFRNY</sequence>
<feature type="compositionally biased region" description="Basic and acidic residues" evidence="3">
    <location>
        <begin position="1"/>
        <end position="22"/>
    </location>
</feature>
<proteinExistence type="predicted"/>
<dbReference type="STRING" id="1432141.A0A015JPP0"/>
<dbReference type="PROSITE" id="PS50053">
    <property type="entry name" value="UBIQUITIN_2"/>
    <property type="match status" value="1"/>
</dbReference>
<feature type="domain" description="Ubiquitin-like" evidence="4">
    <location>
        <begin position="28"/>
        <end position="102"/>
    </location>
</feature>
<keyword evidence="2" id="KW-0833">Ubl conjugation pathway</keyword>
<dbReference type="AlphaFoldDB" id="A0A015JPP0"/>
<dbReference type="SUPFAM" id="SSF54236">
    <property type="entry name" value="Ubiquitin-like"/>
    <property type="match status" value="1"/>
</dbReference>
<dbReference type="EMBL" id="JEMT01016116">
    <property type="protein sequence ID" value="EXX71497.1"/>
    <property type="molecule type" value="Genomic_DNA"/>
</dbReference>
<evidence type="ECO:0000256" key="1">
    <source>
        <dbReference type="ARBA" id="ARBA00014108"/>
    </source>
</evidence>